<sequence length="745" mass="82638">MKKLLIYIVLILTINKLNAQGKLMLVGGGGERDESWSWSNQPYSWAVDQSTNKKVGIISFSESSDPEWLPDYFKSLGAVDAVNFIINTTDLANSIDTYNTLMEYDVFFFKGGDQSNYYLTYQGSEVQNAILDKFNAGGVIAGTSAGMAMISNPFYSAENGTLYPDQALANVLDSKITLKNDFINLLDDYIVDTHFVERGRFPRLIAFMANWYEATNELVGGIGVDDRTAFCIDENNVGTVYGTGAVNIFSASSLNQTDGKLNEKDITVTQLLHESSYDLTAKTQLDTYTENTSPNVDSYKRSRVIISGSSNANENNSVLDILSTLEKADAIVVSEMESSIEEEYKNALESLNFEVTLIPSTVADEECGYASLRNKIRETDVFLFVGNDLEVLSQFLLDNPNGQVIADKLLADETVSFFLGDNAKVAGQKWVTNNLSDPFNSYFGDLEFKDGIGLINGLVITDAYSSSTTDFYENNTSSIFYGLAKYNLQHGILINRNSIVDIFNENDETLLTGGGNYSSIVVTNTSTSGDFANQQVNAGGNVRNVAGFDQMKVSFVHNSILKLGNSLSSDIQFTNELARPTNLTITDNVITFDYDYQNPEKFILEKKIDEGEFEILAEISGEMRSAIDTDLINNQLISYRIKAVDGSIESCYSEIVQYRVITSTDNAIQNNLVVYPNPCTTGRLKLESNSHWTYSIYDLLGNLIYSNTDIKEQVMDVSTLKSGTYLVIGRNEKIIERKKVIILND</sequence>
<proteinExistence type="inferred from homology"/>
<evidence type="ECO:0000313" key="7">
    <source>
        <dbReference type="Proteomes" id="UP000662783"/>
    </source>
</evidence>
<dbReference type="AlphaFoldDB" id="A0A974WDS8"/>
<keyword evidence="4" id="KW-0720">Serine protease</keyword>
<comment type="similarity">
    <text evidence="1">Belongs to the peptidase S51 family.</text>
</comment>
<dbReference type="RefSeq" id="WP_205720845.1">
    <property type="nucleotide sequence ID" value="NZ_CP070608.1"/>
</dbReference>
<evidence type="ECO:0000256" key="2">
    <source>
        <dbReference type="ARBA" id="ARBA00022670"/>
    </source>
</evidence>
<accession>A0A974WDS8</accession>
<evidence type="ECO:0000256" key="4">
    <source>
        <dbReference type="ARBA" id="ARBA00022825"/>
    </source>
</evidence>
<name>A0A974WDS8_9BACT</name>
<evidence type="ECO:0000256" key="3">
    <source>
        <dbReference type="ARBA" id="ARBA00022801"/>
    </source>
</evidence>
<dbReference type="CDD" id="cd03145">
    <property type="entry name" value="GAT1_cyanophycinase"/>
    <property type="match status" value="1"/>
</dbReference>
<organism evidence="6 7">
    <name type="scientific">Fulvivirga lutea</name>
    <dbReference type="NCBI Taxonomy" id="2810512"/>
    <lineage>
        <taxon>Bacteria</taxon>
        <taxon>Pseudomonadati</taxon>
        <taxon>Bacteroidota</taxon>
        <taxon>Cytophagia</taxon>
        <taxon>Cytophagales</taxon>
        <taxon>Fulvivirgaceae</taxon>
        <taxon>Fulvivirga</taxon>
    </lineage>
</organism>
<keyword evidence="7" id="KW-1185">Reference proteome</keyword>
<dbReference type="Proteomes" id="UP000662783">
    <property type="component" value="Chromosome"/>
</dbReference>
<dbReference type="Gene3D" id="3.40.50.880">
    <property type="match status" value="1"/>
</dbReference>
<dbReference type="PANTHER" id="PTHR36175">
    <property type="entry name" value="CYANOPHYCINASE"/>
    <property type="match status" value="1"/>
</dbReference>
<evidence type="ECO:0000259" key="5">
    <source>
        <dbReference type="Pfam" id="PF18962"/>
    </source>
</evidence>
<dbReference type="GO" id="GO:0008236">
    <property type="term" value="F:serine-type peptidase activity"/>
    <property type="evidence" value="ECO:0007669"/>
    <property type="project" value="UniProtKB-KW"/>
</dbReference>
<keyword evidence="2" id="KW-0645">Protease</keyword>
<dbReference type="EMBL" id="CP070608">
    <property type="protein sequence ID" value="QSE96329.1"/>
    <property type="molecule type" value="Genomic_DNA"/>
</dbReference>
<dbReference type="GO" id="GO:0006508">
    <property type="term" value="P:proteolysis"/>
    <property type="evidence" value="ECO:0007669"/>
    <property type="project" value="UniProtKB-KW"/>
</dbReference>
<keyword evidence="3" id="KW-0378">Hydrolase</keyword>
<dbReference type="InterPro" id="IPR026444">
    <property type="entry name" value="Secre_tail"/>
</dbReference>
<dbReference type="InterPro" id="IPR005320">
    <property type="entry name" value="Peptidase_S51"/>
</dbReference>
<evidence type="ECO:0000313" key="6">
    <source>
        <dbReference type="EMBL" id="QSE96329.1"/>
    </source>
</evidence>
<dbReference type="NCBIfam" id="TIGR04183">
    <property type="entry name" value="Por_Secre_tail"/>
    <property type="match status" value="1"/>
</dbReference>
<dbReference type="Pfam" id="PF03575">
    <property type="entry name" value="Peptidase_S51"/>
    <property type="match status" value="1"/>
</dbReference>
<evidence type="ECO:0000256" key="1">
    <source>
        <dbReference type="ARBA" id="ARBA00006534"/>
    </source>
</evidence>
<feature type="domain" description="Secretion system C-terminal sorting" evidence="5">
    <location>
        <begin position="674"/>
        <end position="742"/>
    </location>
</feature>
<dbReference type="Pfam" id="PF18962">
    <property type="entry name" value="Por_Secre_tail"/>
    <property type="match status" value="1"/>
</dbReference>
<dbReference type="SUPFAM" id="SSF52317">
    <property type="entry name" value="Class I glutamine amidotransferase-like"/>
    <property type="match status" value="1"/>
</dbReference>
<gene>
    <name evidence="6" type="ORF">JR347_11990</name>
</gene>
<dbReference type="InterPro" id="IPR029062">
    <property type="entry name" value="Class_I_gatase-like"/>
</dbReference>
<reference evidence="6" key="1">
    <citation type="submission" date="2021-02" db="EMBL/GenBank/DDBJ databases">
        <title>Fulvivirga sp. S481 isolated from sea water.</title>
        <authorList>
            <person name="Bae S.S."/>
            <person name="Baek K."/>
        </authorList>
    </citation>
    <scope>NUCLEOTIDE SEQUENCE</scope>
    <source>
        <strain evidence="6">S481</strain>
    </source>
</reference>
<dbReference type="PANTHER" id="PTHR36175:SF1">
    <property type="entry name" value="CYANOPHYCINASE"/>
    <property type="match status" value="1"/>
</dbReference>
<dbReference type="KEGG" id="fuv:JR347_11990"/>
<protein>
    <submittedName>
        <fullName evidence="6">T9SS type A sorting domain-containing protein</fullName>
    </submittedName>
</protein>